<sequence>MLNFTKSSINKTVLAIMLLGFLSACGYKTDLRIPTDEELQQVKERNARIKARKEARRLEAKKKQEAKAIQTTSKPTN</sequence>
<evidence type="ECO:0008006" key="4">
    <source>
        <dbReference type="Google" id="ProtNLM"/>
    </source>
</evidence>
<dbReference type="KEGG" id="tas:TASI_1474"/>
<feature type="region of interest" description="Disordered" evidence="1">
    <location>
        <begin position="50"/>
        <end position="77"/>
    </location>
</feature>
<dbReference type="STRING" id="1008459.TASI_1474"/>
<gene>
    <name evidence="2" type="ordered locus">TASI_1474</name>
</gene>
<evidence type="ECO:0000313" key="3">
    <source>
        <dbReference type="Proteomes" id="UP000009284"/>
    </source>
</evidence>
<proteinExistence type="predicted"/>
<dbReference type="RefSeq" id="WP_014112106.1">
    <property type="nucleotide sequence ID" value="NC_016043.1"/>
</dbReference>
<evidence type="ECO:0000256" key="1">
    <source>
        <dbReference type="SAM" id="MobiDB-lite"/>
    </source>
</evidence>
<organism evidence="2 3">
    <name type="scientific">Taylorella asinigenitalis (strain MCE3)</name>
    <dbReference type="NCBI Taxonomy" id="1008459"/>
    <lineage>
        <taxon>Bacteria</taxon>
        <taxon>Pseudomonadati</taxon>
        <taxon>Pseudomonadota</taxon>
        <taxon>Betaproteobacteria</taxon>
        <taxon>Burkholderiales</taxon>
        <taxon>Alcaligenaceae</taxon>
        <taxon>Taylorella</taxon>
    </lineage>
</organism>
<name>G4QAI1_TAYAM</name>
<evidence type="ECO:0000313" key="2">
    <source>
        <dbReference type="EMBL" id="AEP37212.1"/>
    </source>
</evidence>
<reference evidence="2 3" key="2">
    <citation type="journal article" date="2012" name="PLoS ONE">
        <title>Genomic characterization of the taylorella genus.</title>
        <authorList>
            <person name="Hebert L."/>
            <person name="Moumen B."/>
            <person name="Pons N."/>
            <person name="Duquesne F."/>
            <person name="Breuil M.F."/>
            <person name="Goux D."/>
            <person name="Batto J.M."/>
            <person name="Laugier C."/>
            <person name="Renault P."/>
            <person name="Petry S."/>
        </authorList>
    </citation>
    <scope>NUCLEOTIDE SEQUENCE [LARGE SCALE GENOMIC DNA]</scope>
    <source>
        <strain evidence="2 3">MCE3</strain>
    </source>
</reference>
<keyword evidence="3" id="KW-1185">Reference proteome</keyword>
<dbReference type="EMBL" id="CP003059">
    <property type="protein sequence ID" value="AEP37212.1"/>
    <property type="molecule type" value="Genomic_DNA"/>
</dbReference>
<protein>
    <recommendedName>
        <fullName evidence="4">Lipoprotein</fullName>
    </recommendedName>
</protein>
<accession>G4QAI1</accession>
<dbReference type="PROSITE" id="PS51257">
    <property type="entry name" value="PROKAR_LIPOPROTEIN"/>
    <property type="match status" value="1"/>
</dbReference>
<reference key="1">
    <citation type="submission" date="2011-09" db="EMBL/GenBank/DDBJ databases">
        <title>Genomic characterization of the Taylorella genus.</title>
        <authorList>
            <person name="Hebert L."/>
            <person name="Moumen B."/>
            <person name="Pons N."/>
            <person name="Duquesne F."/>
            <person name="Breuil M.-F."/>
            <person name="Goux D."/>
            <person name="Batto J.-M."/>
            <person name="Renault P."/>
            <person name="Laugier C."/>
            <person name="Petry S."/>
        </authorList>
    </citation>
    <scope>NUCLEOTIDE SEQUENCE</scope>
    <source>
        <strain>MCE3</strain>
    </source>
</reference>
<dbReference type="AlphaFoldDB" id="G4QAI1"/>
<dbReference type="HOGENOM" id="CLU_2636819_0_0_4"/>
<feature type="compositionally biased region" description="Basic and acidic residues" evidence="1">
    <location>
        <begin position="56"/>
        <end position="66"/>
    </location>
</feature>
<dbReference type="Proteomes" id="UP000009284">
    <property type="component" value="Chromosome"/>
</dbReference>